<dbReference type="Gene3D" id="1.10.510.10">
    <property type="entry name" value="Transferase(Phosphotransferase) domain 1"/>
    <property type="match status" value="1"/>
</dbReference>
<dbReference type="SUPFAM" id="SSF56112">
    <property type="entry name" value="Protein kinase-like (PK-like)"/>
    <property type="match status" value="1"/>
</dbReference>
<gene>
    <name evidence="2" type="ORF">A2431_04060</name>
</gene>
<dbReference type="InterPro" id="IPR000719">
    <property type="entry name" value="Prot_kinase_dom"/>
</dbReference>
<name>A0A1G2V1C1_9BACT</name>
<protein>
    <recommendedName>
        <fullName evidence="1">Protein kinase domain-containing protein</fullName>
    </recommendedName>
</protein>
<dbReference type="InterPro" id="IPR011009">
    <property type="entry name" value="Kinase-like_dom_sf"/>
</dbReference>
<dbReference type="Proteomes" id="UP000177697">
    <property type="component" value="Unassembled WGS sequence"/>
</dbReference>
<proteinExistence type="predicted"/>
<dbReference type="InterPro" id="IPR002575">
    <property type="entry name" value="Aminoglycoside_PTrfase"/>
</dbReference>
<organism evidence="2 3">
    <name type="scientific">Candidatus Zambryskibacteria bacterium RIFOXYC1_FULL_39_10</name>
    <dbReference type="NCBI Taxonomy" id="1802779"/>
    <lineage>
        <taxon>Bacteria</taxon>
        <taxon>Candidatus Zambryskiibacteriota</taxon>
    </lineage>
</organism>
<dbReference type="PROSITE" id="PS50011">
    <property type="entry name" value="PROTEIN_KINASE_DOM"/>
    <property type="match status" value="1"/>
</dbReference>
<evidence type="ECO:0000313" key="2">
    <source>
        <dbReference type="EMBL" id="OHB15422.1"/>
    </source>
</evidence>
<comment type="caution">
    <text evidence="2">The sequence shown here is derived from an EMBL/GenBank/DDBJ whole genome shotgun (WGS) entry which is preliminary data.</text>
</comment>
<accession>A0A1G2V1C1</accession>
<reference evidence="2 3" key="1">
    <citation type="journal article" date="2016" name="Nat. Commun.">
        <title>Thousands of microbial genomes shed light on interconnected biogeochemical processes in an aquifer system.</title>
        <authorList>
            <person name="Anantharaman K."/>
            <person name="Brown C.T."/>
            <person name="Hug L.A."/>
            <person name="Sharon I."/>
            <person name="Castelle C.J."/>
            <person name="Probst A.J."/>
            <person name="Thomas B.C."/>
            <person name="Singh A."/>
            <person name="Wilkins M.J."/>
            <person name="Karaoz U."/>
            <person name="Brodie E.L."/>
            <person name="Williams K.H."/>
            <person name="Hubbard S.S."/>
            <person name="Banfield J.F."/>
        </authorList>
    </citation>
    <scope>NUCLEOTIDE SEQUENCE [LARGE SCALE GENOMIC DNA]</scope>
</reference>
<dbReference type="GO" id="GO:0005524">
    <property type="term" value="F:ATP binding"/>
    <property type="evidence" value="ECO:0007669"/>
    <property type="project" value="InterPro"/>
</dbReference>
<dbReference type="AlphaFoldDB" id="A0A1G2V1C1"/>
<evidence type="ECO:0000313" key="3">
    <source>
        <dbReference type="Proteomes" id="UP000177697"/>
    </source>
</evidence>
<evidence type="ECO:0000259" key="1">
    <source>
        <dbReference type="PROSITE" id="PS50011"/>
    </source>
</evidence>
<dbReference type="GO" id="GO:0004672">
    <property type="term" value="F:protein kinase activity"/>
    <property type="evidence" value="ECO:0007669"/>
    <property type="project" value="InterPro"/>
</dbReference>
<feature type="domain" description="Protein kinase" evidence="1">
    <location>
        <begin position="27"/>
        <end position="394"/>
    </location>
</feature>
<sequence length="394" mass="45702">MEGIQNSFQESPNKKIEDLDNFFEQMLHTSPVVASGRDGIILQVNISNFGPEDTETMRQNGIEITADEYALKMLKIYRPGDGAKEYQIQKEAYEILAGHDDMAHVPKPIVMKLQQLSEHDREYLRSYAPFIDNEAELILMDFIEGTDLATYIYNFILSRNGYDEQMVANMSFEQKHSLIGGILNFEKAKNADSGDFRELYALRENMRKLMIYLKKKDFHIDQNFLDKIKNAVELLEAKGIFHNDLHDRNVMIGKDGNPYIIDFGRSVRDKSDQESDDIAIVRRYEELNKTEKIDGAKEWLDIENKILKSERWLKILEKMESYLLNGEKNKVVNCVISESADDNKFLNYLGVLIILFKKTDQKNDVLDIIEQLGLVLKREFLKAKLSDLKKYLSN</sequence>
<dbReference type="EMBL" id="MHWW01000009">
    <property type="protein sequence ID" value="OHB15422.1"/>
    <property type="molecule type" value="Genomic_DNA"/>
</dbReference>
<dbReference type="Pfam" id="PF01636">
    <property type="entry name" value="APH"/>
    <property type="match status" value="1"/>
</dbReference>